<comment type="caution">
    <text evidence="2">The sequence shown here is derived from an EMBL/GenBank/DDBJ whole genome shotgun (WGS) entry which is preliminary data.</text>
</comment>
<protein>
    <submittedName>
        <fullName evidence="2">Uncharacterized protein</fullName>
    </submittedName>
</protein>
<proteinExistence type="predicted"/>
<feature type="chain" id="PRO_5042147900" evidence="1">
    <location>
        <begin position="23"/>
        <end position="132"/>
    </location>
</feature>
<feature type="signal peptide" evidence="1">
    <location>
        <begin position="1"/>
        <end position="22"/>
    </location>
</feature>
<dbReference type="EMBL" id="JAKELL010000110">
    <property type="protein sequence ID" value="KAH8981806.1"/>
    <property type="molecule type" value="Genomic_DNA"/>
</dbReference>
<evidence type="ECO:0000256" key="1">
    <source>
        <dbReference type="SAM" id="SignalP"/>
    </source>
</evidence>
<dbReference type="Proteomes" id="UP001201163">
    <property type="component" value="Unassembled WGS sequence"/>
</dbReference>
<evidence type="ECO:0000313" key="3">
    <source>
        <dbReference type="Proteomes" id="UP001201163"/>
    </source>
</evidence>
<keyword evidence="3" id="KW-1185">Reference proteome</keyword>
<name>A0AAD4L627_9AGAM</name>
<gene>
    <name evidence="2" type="ORF">EDB92DRAFT_1820108</name>
</gene>
<sequence>MSSSRFTFFLALALAVFYLLSSHTCNYTIPCCKYFPMRIEHAKQKIYAHRPKYDQSILSVVKASKGQNVVEVAVPTADTDINAVYEDAIHVLSTKLPKEKEEDATTMQEDYDRNFRTNVLLTWVLSNKWLTC</sequence>
<keyword evidence="1" id="KW-0732">Signal</keyword>
<dbReference type="AlphaFoldDB" id="A0AAD4L627"/>
<accession>A0AAD4L627</accession>
<reference evidence="2" key="1">
    <citation type="submission" date="2022-01" db="EMBL/GenBank/DDBJ databases">
        <title>Comparative genomics reveals a dynamic genome evolution in the ectomycorrhizal milk-cap (Lactarius) mushrooms.</title>
        <authorList>
            <consortium name="DOE Joint Genome Institute"/>
            <person name="Lebreton A."/>
            <person name="Tang N."/>
            <person name="Kuo A."/>
            <person name="LaButti K."/>
            <person name="Drula E."/>
            <person name="Barry K."/>
            <person name="Clum A."/>
            <person name="Lipzen A."/>
            <person name="Mousain D."/>
            <person name="Ng V."/>
            <person name="Wang R."/>
            <person name="Wang X."/>
            <person name="Dai Y."/>
            <person name="Henrissat B."/>
            <person name="Grigoriev I.V."/>
            <person name="Guerin-Laguette A."/>
            <person name="Yu F."/>
            <person name="Martin F.M."/>
        </authorList>
    </citation>
    <scope>NUCLEOTIDE SEQUENCE</scope>
    <source>
        <strain evidence="2">QP</strain>
    </source>
</reference>
<organism evidence="2 3">
    <name type="scientific">Lactarius akahatsu</name>
    <dbReference type="NCBI Taxonomy" id="416441"/>
    <lineage>
        <taxon>Eukaryota</taxon>
        <taxon>Fungi</taxon>
        <taxon>Dikarya</taxon>
        <taxon>Basidiomycota</taxon>
        <taxon>Agaricomycotina</taxon>
        <taxon>Agaricomycetes</taxon>
        <taxon>Russulales</taxon>
        <taxon>Russulaceae</taxon>
        <taxon>Lactarius</taxon>
    </lineage>
</organism>
<evidence type="ECO:0000313" key="2">
    <source>
        <dbReference type="EMBL" id="KAH8981806.1"/>
    </source>
</evidence>